<dbReference type="RefSeq" id="XP_046004994.1">
    <property type="nucleotide sequence ID" value="XM_046161652.1"/>
</dbReference>
<dbReference type="Proteomes" id="UP000756346">
    <property type="component" value="Unassembled WGS sequence"/>
</dbReference>
<organism evidence="1 2">
    <name type="scientific">Microdochium trichocladiopsis</name>
    <dbReference type="NCBI Taxonomy" id="1682393"/>
    <lineage>
        <taxon>Eukaryota</taxon>
        <taxon>Fungi</taxon>
        <taxon>Dikarya</taxon>
        <taxon>Ascomycota</taxon>
        <taxon>Pezizomycotina</taxon>
        <taxon>Sordariomycetes</taxon>
        <taxon>Xylariomycetidae</taxon>
        <taxon>Xylariales</taxon>
        <taxon>Microdochiaceae</taxon>
        <taxon>Microdochium</taxon>
    </lineage>
</organism>
<evidence type="ECO:0000313" key="1">
    <source>
        <dbReference type="EMBL" id="KAH7012729.1"/>
    </source>
</evidence>
<dbReference type="AlphaFoldDB" id="A0A9P9BLF2"/>
<protein>
    <submittedName>
        <fullName evidence="1">Uncharacterized protein</fullName>
    </submittedName>
</protein>
<reference evidence="1" key="1">
    <citation type="journal article" date="2021" name="Nat. Commun.">
        <title>Genetic determinants of endophytism in the Arabidopsis root mycobiome.</title>
        <authorList>
            <person name="Mesny F."/>
            <person name="Miyauchi S."/>
            <person name="Thiergart T."/>
            <person name="Pickel B."/>
            <person name="Atanasova L."/>
            <person name="Karlsson M."/>
            <person name="Huettel B."/>
            <person name="Barry K.W."/>
            <person name="Haridas S."/>
            <person name="Chen C."/>
            <person name="Bauer D."/>
            <person name="Andreopoulos W."/>
            <person name="Pangilinan J."/>
            <person name="LaButti K."/>
            <person name="Riley R."/>
            <person name="Lipzen A."/>
            <person name="Clum A."/>
            <person name="Drula E."/>
            <person name="Henrissat B."/>
            <person name="Kohler A."/>
            <person name="Grigoriev I.V."/>
            <person name="Martin F.M."/>
            <person name="Hacquard S."/>
        </authorList>
    </citation>
    <scope>NUCLEOTIDE SEQUENCE</scope>
    <source>
        <strain evidence="1">MPI-CAGE-CH-0230</strain>
    </source>
</reference>
<dbReference type="GeneID" id="70191198"/>
<dbReference type="EMBL" id="JAGTJQ010000014">
    <property type="protein sequence ID" value="KAH7012729.1"/>
    <property type="molecule type" value="Genomic_DNA"/>
</dbReference>
<comment type="caution">
    <text evidence="1">The sequence shown here is derived from an EMBL/GenBank/DDBJ whole genome shotgun (WGS) entry which is preliminary data.</text>
</comment>
<keyword evidence="2" id="KW-1185">Reference proteome</keyword>
<name>A0A9P9BLF2_9PEZI</name>
<sequence>MSSSAVAPNADTLFHHTEPSVTIQPPGSTDWQGASLLFWKAVTTARIGVKLGVADYRHVAIELGRHIRGLGIQQLEVDMGDEANCDNAQNFEDRLTGEARRQNKVEYVWGLQATIAPHVARLAWQPCECPLRGDKDWSNVDASHSANTWTSGGGRASGHQFEHVRTPGARSHRPDASEPALLARPGKCSCVGLLISLEECFFATLSSQSYVPLEDHFRSLHRAYGCSAFGVMDRLRKPGTIHSRSPAFDETLGCAAKCAATENTMPWKEAH</sequence>
<evidence type="ECO:0000313" key="2">
    <source>
        <dbReference type="Proteomes" id="UP000756346"/>
    </source>
</evidence>
<accession>A0A9P9BLF2</accession>
<proteinExistence type="predicted"/>
<dbReference type="OrthoDB" id="5090454at2759"/>
<gene>
    <name evidence="1" type="ORF">B0I36DRAFT_399769</name>
</gene>